<dbReference type="PANTHER" id="PTHR47966:SF51">
    <property type="entry name" value="BETA-SITE APP-CLEAVING ENZYME, ISOFORM A-RELATED"/>
    <property type="match status" value="1"/>
</dbReference>
<keyword evidence="8" id="KW-0732">Signal</keyword>
<feature type="active site" evidence="5">
    <location>
        <position position="318"/>
    </location>
</feature>
<evidence type="ECO:0000256" key="5">
    <source>
        <dbReference type="PIRSR" id="PIRSR601461-1"/>
    </source>
</evidence>
<keyword evidence="3 7" id="KW-0064">Aspartyl protease</keyword>
<evidence type="ECO:0000313" key="10">
    <source>
        <dbReference type="EMBL" id="CEM12659.1"/>
    </source>
</evidence>
<evidence type="ECO:0000256" key="1">
    <source>
        <dbReference type="ARBA" id="ARBA00007447"/>
    </source>
</evidence>
<dbReference type="InterPro" id="IPR021109">
    <property type="entry name" value="Peptidase_aspartic_dom_sf"/>
</dbReference>
<feature type="chain" id="PRO_5005189064" description="Peptidase A1 domain-containing protein" evidence="8">
    <location>
        <begin position="32"/>
        <end position="489"/>
    </location>
</feature>
<dbReference type="GO" id="GO:0004190">
    <property type="term" value="F:aspartic-type endopeptidase activity"/>
    <property type="evidence" value="ECO:0007669"/>
    <property type="project" value="UniProtKB-KW"/>
</dbReference>
<feature type="signal peptide" evidence="8">
    <location>
        <begin position="1"/>
        <end position="31"/>
    </location>
</feature>
<dbReference type="PROSITE" id="PS00141">
    <property type="entry name" value="ASP_PROTEASE"/>
    <property type="match status" value="1"/>
</dbReference>
<dbReference type="PANTHER" id="PTHR47966">
    <property type="entry name" value="BETA-SITE APP-CLEAVING ENZYME, ISOFORM A-RELATED"/>
    <property type="match status" value="1"/>
</dbReference>
<name>A0A0G4FGP0_VITBC</name>
<comment type="similarity">
    <text evidence="1 7">Belongs to the peptidase A1 family.</text>
</comment>
<evidence type="ECO:0000259" key="9">
    <source>
        <dbReference type="PROSITE" id="PS51767"/>
    </source>
</evidence>
<dbReference type="InterPro" id="IPR001461">
    <property type="entry name" value="Aspartic_peptidase_A1"/>
</dbReference>
<reference evidence="10 11" key="1">
    <citation type="submission" date="2014-11" db="EMBL/GenBank/DDBJ databases">
        <authorList>
            <person name="Zhu J."/>
            <person name="Qi W."/>
            <person name="Song R."/>
        </authorList>
    </citation>
    <scope>NUCLEOTIDE SEQUENCE [LARGE SCALE GENOMIC DNA]</scope>
</reference>
<accession>A0A0G4FGP0</accession>
<keyword evidence="6" id="KW-1015">Disulfide bond</keyword>
<evidence type="ECO:0000256" key="4">
    <source>
        <dbReference type="ARBA" id="ARBA00022801"/>
    </source>
</evidence>
<evidence type="ECO:0000256" key="6">
    <source>
        <dbReference type="PIRSR" id="PIRSR601461-2"/>
    </source>
</evidence>
<dbReference type="OMA" id="FMQYMRA"/>
<dbReference type="InterPro" id="IPR001969">
    <property type="entry name" value="Aspartic_peptidase_AS"/>
</dbReference>
<evidence type="ECO:0000256" key="8">
    <source>
        <dbReference type="SAM" id="SignalP"/>
    </source>
</evidence>
<dbReference type="Pfam" id="PF00026">
    <property type="entry name" value="Asp"/>
    <property type="match status" value="1"/>
</dbReference>
<evidence type="ECO:0000256" key="3">
    <source>
        <dbReference type="ARBA" id="ARBA00022750"/>
    </source>
</evidence>
<organism evidence="10 11">
    <name type="scientific">Vitrella brassicaformis (strain CCMP3155)</name>
    <dbReference type="NCBI Taxonomy" id="1169540"/>
    <lineage>
        <taxon>Eukaryota</taxon>
        <taxon>Sar</taxon>
        <taxon>Alveolata</taxon>
        <taxon>Colpodellida</taxon>
        <taxon>Vitrellaceae</taxon>
        <taxon>Vitrella</taxon>
    </lineage>
</organism>
<dbReference type="PhylomeDB" id="A0A0G4FGP0"/>
<dbReference type="VEuPathDB" id="CryptoDB:Vbra_15390"/>
<evidence type="ECO:0000313" key="11">
    <source>
        <dbReference type="Proteomes" id="UP000041254"/>
    </source>
</evidence>
<keyword evidence="4 7" id="KW-0378">Hydrolase</keyword>
<gene>
    <name evidence="10" type="ORF">Vbra_15390</name>
</gene>
<dbReference type="STRING" id="1169540.A0A0G4FGP0"/>
<feature type="disulfide bond" evidence="6">
    <location>
        <begin position="149"/>
        <end position="154"/>
    </location>
</feature>
<dbReference type="InterPro" id="IPR033121">
    <property type="entry name" value="PEPTIDASE_A1"/>
</dbReference>
<dbReference type="PRINTS" id="PR00792">
    <property type="entry name" value="PEPSIN"/>
</dbReference>
<keyword evidence="2 7" id="KW-0645">Protease</keyword>
<evidence type="ECO:0000256" key="2">
    <source>
        <dbReference type="ARBA" id="ARBA00022670"/>
    </source>
</evidence>
<sequence>MQRDLQIWPPSRWWLLLLLSARAVIIALVAGQATLPPIEDNESDSDSDVLVIDDSENGVTSPAAAAAVAEVEVQRRRAPTDLHGDGSHNATKKEVPWTSLSEADLNTIMLVDKGNVQYYGTVQIGTPAQSMTVIFDTGSSDLWVASPECVPTPCEMVKQFDPTASSTFEDFSEGTIVVQYGKGTIVGIKAIDRVRLGTYAAPQEFILASKVNGLQGAQFDGILGLAFPSLAESGAMPLVFSLDGQGLLNEPLIGVDLSAEETPSKISIGGTATGVYNASTVSFAPVVVTDEAPTYWQVNGAVAFGEDVFAEGLVMVVDTGTSFITMPKKQLMDFLSAWVPDDLGGDCGVSSGGAITCRCSVVGQLSPVSIIIGGRVYVLYPENLFLELGGGHSFAGIEIGDSMCQLEMSSSDQASAPWILGDVFLRRYYTIFRLSDEPAVGFAEKLSLSYDDSPPMPVLSKASPPSRWRESVLVSSVCVAAALLAVAMR</sequence>
<proteinExistence type="inferred from homology"/>
<dbReference type="AlphaFoldDB" id="A0A0G4FGP0"/>
<dbReference type="PROSITE" id="PS51767">
    <property type="entry name" value="PEPTIDASE_A1"/>
    <property type="match status" value="1"/>
</dbReference>
<dbReference type="Gene3D" id="2.40.70.10">
    <property type="entry name" value="Acid Proteases"/>
    <property type="match status" value="2"/>
</dbReference>
<dbReference type="InParanoid" id="A0A0G4FGP0"/>
<dbReference type="SUPFAM" id="SSF50630">
    <property type="entry name" value="Acid proteases"/>
    <property type="match status" value="1"/>
</dbReference>
<feature type="active site" evidence="5">
    <location>
        <position position="136"/>
    </location>
</feature>
<evidence type="ECO:0000256" key="7">
    <source>
        <dbReference type="RuleBase" id="RU000454"/>
    </source>
</evidence>
<feature type="domain" description="Peptidase A1" evidence="9">
    <location>
        <begin position="118"/>
        <end position="443"/>
    </location>
</feature>
<dbReference type="EMBL" id="CDMY01000436">
    <property type="protein sequence ID" value="CEM12659.1"/>
    <property type="molecule type" value="Genomic_DNA"/>
</dbReference>
<dbReference type="FunFam" id="2.40.70.10:FF:000008">
    <property type="entry name" value="Cathepsin D"/>
    <property type="match status" value="1"/>
</dbReference>
<dbReference type="GO" id="GO:0006508">
    <property type="term" value="P:proteolysis"/>
    <property type="evidence" value="ECO:0007669"/>
    <property type="project" value="UniProtKB-KW"/>
</dbReference>
<dbReference type="OrthoDB" id="771136at2759"/>
<dbReference type="Proteomes" id="UP000041254">
    <property type="component" value="Unassembled WGS sequence"/>
</dbReference>
<protein>
    <recommendedName>
        <fullName evidence="9">Peptidase A1 domain-containing protein</fullName>
    </recommendedName>
</protein>
<keyword evidence="11" id="KW-1185">Reference proteome</keyword>